<name>U6MGH9_EIMMA</name>
<feature type="region of interest" description="Disordered" evidence="1">
    <location>
        <begin position="534"/>
        <end position="613"/>
    </location>
</feature>
<feature type="region of interest" description="Disordered" evidence="1">
    <location>
        <begin position="388"/>
        <end position="416"/>
    </location>
</feature>
<dbReference type="RefSeq" id="XP_013338199.1">
    <property type="nucleotide sequence ID" value="XM_013482745.1"/>
</dbReference>
<dbReference type="VEuPathDB" id="ToxoDB:EMWEY_00042110"/>
<feature type="compositionally biased region" description="Polar residues" evidence="1">
    <location>
        <begin position="598"/>
        <end position="613"/>
    </location>
</feature>
<evidence type="ECO:0000313" key="3">
    <source>
        <dbReference type="Proteomes" id="UP000030763"/>
    </source>
</evidence>
<dbReference type="GeneID" id="25338197"/>
<feature type="compositionally biased region" description="Low complexity" evidence="1">
    <location>
        <begin position="560"/>
        <end position="573"/>
    </location>
</feature>
<dbReference type="OMA" id="GLCNCIL"/>
<feature type="compositionally biased region" description="Basic and acidic residues" evidence="1">
    <location>
        <begin position="390"/>
        <end position="404"/>
    </location>
</feature>
<organism evidence="2 3">
    <name type="scientific">Eimeria maxima</name>
    <name type="common">Coccidian parasite</name>
    <dbReference type="NCBI Taxonomy" id="5804"/>
    <lineage>
        <taxon>Eukaryota</taxon>
        <taxon>Sar</taxon>
        <taxon>Alveolata</taxon>
        <taxon>Apicomplexa</taxon>
        <taxon>Conoidasida</taxon>
        <taxon>Coccidia</taxon>
        <taxon>Eucoccidiorida</taxon>
        <taxon>Eimeriorina</taxon>
        <taxon>Eimeriidae</taxon>
        <taxon>Eimeria</taxon>
    </lineage>
</organism>
<evidence type="ECO:0000256" key="1">
    <source>
        <dbReference type="SAM" id="MobiDB-lite"/>
    </source>
</evidence>
<proteinExistence type="predicted"/>
<feature type="compositionally biased region" description="Polar residues" evidence="1">
    <location>
        <begin position="111"/>
        <end position="145"/>
    </location>
</feature>
<keyword evidence="3" id="KW-1185">Reference proteome</keyword>
<reference evidence="2" key="2">
    <citation type="submission" date="2013-10" db="EMBL/GenBank/DDBJ databases">
        <authorList>
            <person name="Aslett M."/>
        </authorList>
    </citation>
    <scope>NUCLEOTIDE SEQUENCE [LARGE SCALE GENOMIC DNA]</scope>
    <source>
        <strain evidence="2">Weybridge</strain>
    </source>
</reference>
<protein>
    <submittedName>
        <fullName evidence="2">Uncharacterized protein</fullName>
    </submittedName>
</protein>
<dbReference type="Proteomes" id="UP000030763">
    <property type="component" value="Unassembled WGS sequence"/>
</dbReference>
<gene>
    <name evidence="2" type="ORF">EMWEY_00042110</name>
</gene>
<dbReference type="AlphaFoldDB" id="U6MGH9"/>
<sequence length="712" mass="77265">MGQANSSEYRPGAEEQGGRRAGPAPVTPFRASSPSLSDQMLLASLQTRRKQIPGGATRPPFVPPPGFGHYSANRDCNSLPASAAGSPWGSRTNSSSSISSVSANSPSPSRQQSFTFVPPSRQDSSFVAWSPQQAAEQRLQRTTSAPRLPHQDEILQYSLPEEPLAHTRRTTYAPEALAAAAAQAAAAATATATTAAAAAAGVHAGTGILGGHHRYPVGESVVLDGISQSSQQREPCLVGWAEVEETKECRLIKPVADEGALQPMVTKGRQLLRRLFDLEFTHRLVAPHTQPEVRSCLEVLRLSDDLQNSECTVRLSPRTVAENAVLLQPQADEEGICKRSNSSDEVPQLPFDVTPVWHMQLAKGPGVSNVYGRCETRALTFPAAYYEEENEKKKEESGERKSDSNDETNTNRQPRPKKTFHVVQRILLSRGVPEALLEGHLVHELLHAFIWLASDGSESFKIDLAAEEGLCNCILACALQLRVEKLQRKREKLLAALRKRGIQPQTKPAVKEVNGLKETHAFLQAIRNLQVLRSREDKGNSNAKESKASEQKPKKAVSFQSSAPTPQATPASPLKARGAAGLISEGVLDSEAEGELTAGQTRRTGKTGEQSSMAATQAITLGEAILPPGEDEADDDDCSRCSEYDLYVTEYELKVINRRLGEMERDNDPAYGVGYRTARQLAMKTNMKKLVGILNAFGKSLDDFVQAAEVCA</sequence>
<dbReference type="EMBL" id="HG722119">
    <property type="protein sequence ID" value="CDJ61549.1"/>
    <property type="molecule type" value="Genomic_DNA"/>
</dbReference>
<accession>U6MGH9</accession>
<feature type="region of interest" description="Disordered" evidence="1">
    <location>
        <begin position="1"/>
        <end position="147"/>
    </location>
</feature>
<feature type="compositionally biased region" description="Low complexity" evidence="1">
    <location>
        <begin position="90"/>
        <end position="110"/>
    </location>
</feature>
<dbReference type="OrthoDB" id="354501at2759"/>
<evidence type="ECO:0000313" key="2">
    <source>
        <dbReference type="EMBL" id="CDJ61549.1"/>
    </source>
</evidence>
<reference evidence="2" key="1">
    <citation type="submission" date="2013-10" db="EMBL/GenBank/DDBJ databases">
        <title>Genomic analysis of the causative agents of coccidiosis in chickens.</title>
        <authorList>
            <person name="Reid A.J."/>
            <person name="Blake D."/>
            <person name="Billington K."/>
            <person name="Browne H."/>
            <person name="Dunn M."/>
            <person name="Hung S."/>
            <person name="Kawahara F."/>
            <person name="Miranda-Saavedra D."/>
            <person name="Mourier T."/>
            <person name="Nagra H."/>
            <person name="Otto T.D."/>
            <person name="Rawlings N."/>
            <person name="Sanchez A."/>
            <person name="Sanders M."/>
            <person name="Subramaniam C."/>
            <person name="Tay Y."/>
            <person name="Dear P."/>
            <person name="Doerig C."/>
            <person name="Gruber A."/>
            <person name="Parkinson J."/>
            <person name="Shirley M."/>
            <person name="Wan K.L."/>
            <person name="Berriman M."/>
            <person name="Tomley F."/>
            <person name="Pain A."/>
        </authorList>
    </citation>
    <scope>NUCLEOTIDE SEQUENCE [LARGE SCALE GENOMIC DNA]</scope>
    <source>
        <strain evidence="2">Weybridge</strain>
    </source>
</reference>
<feature type="compositionally biased region" description="Basic and acidic residues" evidence="1">
    <location>
        <begin position="534"/>
        <end position="553"/>
    </location>
</feature>